<dbReference type="RefSeq" id="WP_157069328.1">
    <property type="nucleotide sequence ID" value="NZ_CP011125.1"/>
</dbReference>
<dbReference type="Proteomes" id="UP000034883">
    <property type="component" value="Chromosome"/>
</dbReference>
<dbReference type="PROSITE" id="PS51257">
    <property type="entry name" value="PROKAR_LIPOPROTEIN"/>
    <property type="match status" value="1"/>
</dbReference>
<dbReference type="KEGG" id="samy:DB32_004832"/>
<dbReference type="EMBL" id="CP011125">
    <property type="protein sequence ID" value="AKF07683.1"/>
    <property type="molecule type" value="Genomic_DNA"/>
</dbReference>
<reference evidence="1 2" key="1">
    <citation type="submission" date="2015-03" db="EMBL/GenBank/DDBJ databases">
        <title>Genome assembly of Sandaracinus amylolyticus DSM 53668.</title>
        <authorList>
            <person name="Sharma G."/>
            <person name="Subramanian S."/>
        </authorList>
    </citation>
    <scope>NUCLEOTIDE SEQUENCE [LARGE SCALE GENOMIC DNA]</scope>
    <source>
        <strain evidence="1 2">DSM 53668</strain>
    </source>
</reference>
<sequence>MPRQFESAKALAQVRRILDYAAAGVGGIACIATCHGDVVEHVAHADWVDAADVARWGAVACAGIHADPTQERDHVSRVLGPATAHAAPLGRGYVLALLAPETVPGSIALHRLLRARPLLERMLRRPSTPAPRRNLA</sequence>
<organism evidence="1 2">
    <name type="scientific">Sandaracinus amylolyticus</name>
    <dbReference type="NCBI Taxonomy" id="927083"/>
    <lineage>
        <taxon>Bacteria</taxon>
        <taxon>Pseudomonadati</taxon>
        <taxon>Myxococcota</taxon>
        <taxon>Polyangia</taxon>
        <taxon>Polyangiales</taxon>
        <taxon>Sandaracinaceae</taxon>
        <taxon>Sandaracinus</taxon>
    </lineage>
</organism>
<name>A0A0F6W5B9_9BACT</name>
<keyword evidence="2" id="KW-1185">Reference proteome</keyword>
<evidence type="ECO:0000313" key="2">
    <source>
        <dbReference type="Proteomes" id="UP000034883"/>
    </source>
</evidence>
<proteinExistence type="predicted"/>
<dbReference type="AlphaFoldDB" id="A0A0F6W5B9"/>
<protein>
    <submittedName>
        <fullName evidence="1">Uncharacterized protein</fullName>
    </submittedName>
</protein>
<evidence type="ECO:0000313" key="1">
    <source>
        <dbReference type="EMBL" id="AKF07683.1"/>
    </source>
</evidence>
<accession>A0A0F6W5B9</accession>
<dbReference type="STRING" id="927083.DB32_004832"/>
<gene>
    <name evidence="1" type="ORF">DB32_004832</name>
</gene>